<protein>
    <recommendedName>
        <fullName evidence="3">Cytochrome c domain-containing protein</fullName>
    </recommendedName>
</protein>
<evidence type="ECO:0000313" key="1">
    <source>
        <dbReference type="EMBL" id="NML67398.1"/>
    </source>
</evidence>
<accession>A0A7Y0AHE0</accession>
<comment type="caution">
    <text evidence="1">The sequence shown here is derived from an EMBL/GenBank/DDBJ whole genome shotgun (WGS) entry which is preliminary data.</text>
</comment>
<organism evidence="1 2">
    <name type="scientific">Hymenobacter polaris</name>
    <dbReference type="NCBI Taxonomy" id="2682546"/>
    <lineage>
        <taxon>Bacteria</taxon>
        <taxon>Pseudomonadati</taxon>
        <taxon>Bacteroidota</taxon>
        <taxon>Cytophagia</taxon>
        <taxon>Cytophagales</taxon>
        <taxon>Hymenobacteraceae</taxon>
        <taxon>Hymenobacter</taxon>
    </lineage>
</organism>
<sequence length="100" mass="10938">MPTTVSYQTNVWPILKNNCRDACHNPQSASAYANFNMDDFSQVQHYSTTPPNFGGLTMPYLLGNIKHEAGYVNMPVGAAKLSDCDIATIEAWIKAGALNN</sequence>
<dbReference type="Proteomes" id="UP000559626">
    <property type="component" value="Unassembled WGS sequence"/>
</dbReference>
<evidence type="ECO:0000313" key="2">
    <source>
        <dbReference type="Proteomes" id="UP000559626"/>
    </source>
</evidence>
<reference evidence="1 2" key="1">
    <citation type="submission" date="2020-04" db="EMBL/GenBank/DDBJ databases">
        <title>Hymenobacter polaris sp. nov., isolated from Arctic soil.</title>
        <authorList>
            <person name="Dahal R.H."/>
        </authorList>
    </citation>
    <scope>NUCLEOTIDE SEQUENCE [LARGE SCALE GENOMIC DNA]</scope>
    <source>
        <strain evidence="1 2">RP-2-7</strain>
    </source>
</reference>
<keyword evidence="2" id="KW-1185">Reference proteome</keyword>
<dbReference type="EMBL" id="JABBGH010000003">
    <property type="protein sequence ID" value="NML67398.1"/>
    <property type="molecule type" value="Genomic_DNA"/>
</dbReference>
<gene>
    <name evidence="1" type="ORF">HHL22_19520</name>
</gene>
<dbReference type="AlphaFoldDB" id="A0A7Y0AHE0"/>
<evidence type="ECO:0008006" key="3">
    <source>
        <dbReference type="Google" id="ProtNLM"/>
    </source>
</evidence>
<name>A0A7Y0AHE0_9BACT</name>
<proteinExistence type="predicted"/>
<dbReference type="RefSeq" id="WP_169533067.1">
    <property type="nucleotide sequence ID" value="NZ_JABBGH010000003.1"/>
</dbReference>